<evidence type="ECO:0000259" key="1">
    <source>
        <dbReference type="Pfam" id="PF13577"/>
    </source>
</evidence>
<evidence type="ECO:0000313" key="3">
    <source>
        <dbReference type="Proteomes" id="UP001155182"/>
    </source>
</evidence>
<feature type="domain" description="SnoaL-like" evidence="1">
    <location>
        <begin position="2"/>
        <end position="127"/>
    </location>
</feature>
<organism evidence="2 3">
    <name type="scientific">Solitalea agri</name>
    <dbReference type="NCBI Taxonomy" id="2953739"/>
    <lineage>
        <taxon>Bacteria</taxon>
        <taxon>Pseudomonadati</taxon>
        <taxon>Bacteroidota</taxon>
        <taxon>Sphingobacteriia</taxon>
        <taxon>Sphingobacteriales</taxon>
        <taxon>Sphingobacteriaceae</taxon>
        <taxon>Solitalea</taxon>
    </lineage>
</organism>
<gene>
    <name evidence="2" type="ORF">NF867_02950</name>
</gene>
<dbReference type="Gene3D" id="3.10.450.50">
    <property type="match status" value="1"/>
</dbReference>
<comment type="caution">
    <text evidence="2">The sequence shown here is derived from an EMBL/GenBank/DDBJ whole genome shotgun (WGS) entry which is preliminary data.</text>
</comment>
<keyword evidence="3" id="KW-1185">Reference proteome</keyword>
<dbReference type="AlphaFoldDB" id="A0A9X2JAU6"/>
<dbReference type="EMBL" id="JAMWYS010000009">
    <property type="protein sequence ID" value="MCO4291817.1"/>
    <property type="molecule type" value="Genomic_DNA"/>
</dbReference>
<dbReference type="Pfam" id="PF13577">
    <property type="entry name" value="SnoaL_4"/>
    <property type="match status" value="1"/>
</dbReference>
<dbReference type="RefSeq" id="WP_252586053.1">
    <property type="nucleotide sequence ID" value="NZ_JAMWYS010000009.1"/>
</dbReference>
<proteinExistence type="predicted"/>
<name>A0A9X2JAU6_9SPHI</name>
<protein>
    <submittedName>
        <fullName evidence="2">Nuclear transport factor 2 family protein</fullName>
    </submittedName>
</protein>
<dbReference type="Proteomes" id="UP001155182">
    <property type="component" value="Unassembled WGS sequence"/>
</dbReference>
<sequence>MTEREQLIELANKLFIYTDHHQWEKLLTEVFTETVRFDMSSLGAGEPKDISAIDLCKLWEQGFAGIDAVHHQSGNYLVSTANNYAEIYCYAIASHFKAAATEGKTREFVGSYNLEATKTEKGWRLISFKYNLKYVNGNIDLK</sequence>
<reference evidence="2" key="1">
    <citation type="submission" date="2022-06" db="EMBL/GenBank/DDBJ databases">
        <title>Solitalea sp. MAHUQ-68 isolated from rhizospheric soil.</title>
        <authorList>
            <person name="Huq M.A."/>
        </authorList>
    </citation>
    <scope>NUCLEOTIDE SEQUENCE</scope>
    <source>
        <strain evidence="2">MAHUQ-68</strain>
    </source>
</reference>
<dbReference type="InterPro" id="IPR032710">
    <property type="entry name" value="NTF2-like_dom_sf"/>
</dbReference>
<accession>A0A9X2JAU6</accession>
<dbReference type="InterPro" id="IPR037401">
    <property type="entry name" value="SnoaL-like"/>
</dbReference>
<dbReference type="SUPFAM" id="SSF54427">
    <property type="entry name" value="NTF2-like"/>
    <property type="match status" value="1"/>
</dbReference>
<evidence type="ECO:0000313" key="2">
    <source>
        <dbReference type="EMBL" id="MCO4291817.1"/>
    </source>
</evidence>